<organism evidence="13 14">
    <name type="scientific">Melipona quadrifasciata</name>
    <dbReference type="NCBI Taxonomy" id="166423"/>
    <lineage>
        <taxon>Eukaryota</taxon>
        <taxon>Metazoa</taxon>
        <taxon>Ecdysozoa</taxon>
        <taxon>Arthropoda</taxon>
        <taxon>Hexapoda</taxon>
        <taxon>Insecta</taxon>
        <taxon>Pterygota</taxon>
        <taxon>Neoptera</taxon>
        <taxon>Endopterygota</taxon>
        <taxon>Hymenoptera</taxon>
        <taxon>Apocrita</taxon>
        <taxon>Aculeata</taxon>
        <taxon>Apoidea</taxon>
        <taxon>Anthophila</taxon>
        <taxon>Apidae</taxon>
        <taxon>Melipona</taxon>
    </lineage>
</organism>
<comment type="subcellular location">
    <subcellularLocation>
        <location evidence="1">Membrane</location>
        <topology evidence="1">Multi-pass membrane protein</topology>
    </subcellularLocation>
</comment>
<accession>A0A0M9A2Y3</accession>
<dbReference type="InterPro" id="IPR026055">
    <property type="entry name" value="FAR"/>
</dbReference>
<evidence type="ECO:0000313" key="14">
    <source>
        <dbReference type="Proteomes" id="UP000053105"/>
    </source>
</evidence>
<dbReference type="OrthoDB" id="429813at2759"/>
<dbReference type="PANTHER" id="PTHR11011:SF24">
    <property type="entry name" value="FATTY ACYL-COA REDUCTASE"/>
    <property type="match status" value="1"/>
</dbReference>
<dbReference type="InterPro" id="IPR036291">
    <property type="entry name" value="NAD(P)-bd_dom_sf"/>
</dbReference>
<reference evidence="13 14" key="1">
    <citation type="submission" date="2015-07" db="EMBL/GenBank/DDBJ databases">
        <title>The genome of Melipona quadrifasciata.</title>
        <authorList>
            <person name="Pan H."/>
            <person name="Kapheim K."/>
        </authorList>
    </citation>
    <scope>NUCLEOTIDE SEQUENCE [LARGE SCALE GENOMIC DNA]</scope>
    <source>
        <strain evidence="13">0111107301</strain>
        <tissue evidence="13">Whole body</tissue>
    </source>
</reference>
<feature type="non-terminal residue" evidence="13">
    <location>
        <position position="1"/>
    </location>
</feature>
<evidence type="ECO:0000256" key="10">
    <source>
        <dbReference type="RuleBase" id="RU363097"/>
    </source>
</evidence>
<evidence type="ECO:0000256" key="9">
    <source>
        <dbReference type="ARBA" id="ARBA00052530"/>
    </source>
</evidence>
<comment type="function">
    <text evidence="10">Catalyzes the reduction of fatty acyl-CoA to fatty alcohols.</text>
</comment>
<comment type="catalytic activity">
    <reaction evidence="9 10">
        <text>a long-chain fatty acyl-CoA + 2 NADPH + 2 H(+) = a long-chain primary fatty alcohol + 2 NADP(+) + CoA</text>
        <dbReference type="Rhea" id="RHEA:52716"/>
        <dbReference type="ChEBI" id="CHEBI:15378"/>
        <dbReference type="ChEBI" id="CHEBI:57287"/>
        <dbReference type="ChEBI" id="CHEBI:57783"/>
        <dbReference type="ChEBI" id="CHEBI:58349"/>
        <dbReference type="ChEBI" id="CHEBI:77396"/>
        <dbReference type="ChEBI" id="CHEBI:83139"/>
        <dbReference type="EC" id="1.2.1.84"/>
    </reaction>
</comment>
<dbReference type="GO" id="GO:0080019">
    <property type="term" value="F:alcohol-forming very long-chain fatty acyl-CoA reductase activity"/>
    <property type="evidence" value="ECO:0007669"/>
    <property type="project" value="InterPro"/>
</dbReference>
<evidence type="ECO:0000259" key="11">
    <source>
        <dbReference type="Pfam" id="PF03015"/>
    </source>
</evidence>
<keyword evidence="5 10" id="KW-0521">NADP</keyword>
<comment type="similarity">
    <text evidence="2 10">Belongs to the fatty acyl-CoA reductase family.</text>
</comment>
<evidence type="ECO:0000256" key="1">
    <source>
        <dbReference type="ARBA" id="ARBA00004141"/>
    </source>
</evidence>
<dbReference type="PANTHER" id="PTHR11011">
    <property type="entry name" value="MALE STERILITY PROTEIN 2-RELATED"/>
    <property type="match status" value="1"/>
</dbReference>
<dbReference type="CDD" id="cd09071">
    <property type="entry name" value="FAR_C"/>
    <property type="match status" value="1"/>
</dbReference>
<keyword evidence="3 10" id="KW-0444">Lipid biosynthesis</keyword>
<dbReference type="CDD" id="cd05236">
    <property type="entry name" value="FAR-N_SDR_e"/>
    <property type="match status" value="1"/>
</dbReference>
<evidence type="ECO:0000256" key="3">
    <source>
        <dbReference type="ARBA" id="ARBA00022516"/>
    </source>
</evidence>
<dbReference type="InterPro" id="IPR033640">
    <property type="entry name" value="FAR_C"/>
</dbReference>
<dbReference type="STRING" id="166423.A0A0M9A2Y3"/>
<dbReference type="GO" id="GO:0005777">
    <property type="term" value="C:peroxisome"/>
    <property type="evidence" value="ECO:0007669"/>
    <property type="project" value="TreeGrafter"/>
</dbReference>
<dbReference type="AlphaFoldDB" id="A0A0M9A2Y3"/>
<name>A0A0M9A2Y3_9HYME</name>
<dbReference type="GO" id="GO:0102965">
    <property type="term" value="F:alcohol-forming long-chain fatty acyl-CoA reductase activity"/>
    <property type="evidence" value="ECO:0007669"/>
    <property type="project" value="UniProtKB-EC"/>
</dbReference>
<dbReference type="EC" id="1.2.1.84" evidence="10"/>
<keyword evidence="8" id="KW-0472">Membrane</keyword>
<dbReference type="Pfam" id="PF07993">
    <property type="entry name" value="NAD_binding_4"/>
    <property type="match status" value="1"/>
</dbReference>
<keyword evidence="4" id="KW-0812">Transmembrane</keyword>
<dbReference type="Proteomes" id="UP000053105">
    <property type="component" value="Unassembled WGS sequence"/>
</dbReference>
<evidence type="ECO:0000259" key="12">
    <source>
        <dbReference type="Pfam" id="PF07993"/>
    </source>
</evidence>
<feature type="domain" description="Fatty acyl-CoA reductase C-terminal" evidence="11">
    <location>
        <begin position="364"/>
        <end position="444"/>
    </location>
</feature>
<dbReference type="GO" id="GO:0035336">
    <property type="term" value="P:long-chain fatty-acyl-CoA metabolic process"/>
    <property type="evidence" value="ECO:0007669"/>
    <property type="project" value="TreeGrafter"/>
</dbReference>
<feature type="domain" description="Thioester reductase (TE)" evidence="12">
    <location>
        <begin position="21"/>
        <end position="290"/>
    </location>
</feature>
<dbReference type="InterPro" id="IPR013120">
    <property type="entry name" value="FAR_NAD-bd"/>
</dbReference>
<keyword evidence="14" id="KW-1185">Reference proteome</keyword>
<keyword evidence="10" id="KW-0560">Oxidoreductase</keyword>
<dbReference type="Pfam" id="PF03015">
    <property type="entry name" value="Sterile"/>
    <property type="match status" value="1"/>
</dbReference>
<evidence type="ECO:0000256" key="6">
    <source>
        <dbReference type="ARBA" id="ARBA00022989"/>
    </source>
</evidence>
<dbReference type="SUPFAM" id="SSF51735">
    <property type="entry name" value="NAD(P)-binding Rossmann-fold domains"/>
    <property type="match status" value="1"/>
</dbReference>
<evidence type="ECO:0000256" key="5">
    <source>
        <dbReference type="ARBA" id="ARBA00022857"/>
    </source>
</evidence>
<keyword evidence="6" id="KW-1133">Transmembrane helix</keyword>
<evidence type="ECO:0000256" key="2">
    <source>
        <dbReference type="ARBA" id="ARBA00005928"/>
    </source>
</evidence>
<dbReference type="EMBL" id="KQ435752">
    <property type="protein sequence ID" value="KOX76200.1"/>
    <property type="molecule type" value="Genomic_DNA"/>
</dbReference>
<protein>
    <recommendedName>
        <fullName evidence="10">Fatty acyl-CoA reductase</fullName>
        <ecNumber evidence="10">1.2.1.84</ecNumber>
    </recommendedName>
</protein>
<evidence type="ECO:0000256" key="7">
    <source>
        <dbReference type="ARBA" id="ARBA00023098"/>
    </source>
</evidence>
<sequence length="444" mass="50879">NTRQNERASIAAFYAGRSIFVTGGTGFLGKVLIEKLLRSCPDVGEIFILIRPKGKLSIDERLKKMLDLPLFDRLREERPSNLKKLIPVYGDVSIEGLDLRPDERQIIIERVSVIFHVAANVRFIEDLKKDILLNVRSTRDVCILAGAMKNLALMHVSTAYAHVDKPIIDEIMYPPLTSWRDAILMVETLDEQIVRTFTSKYLGSMPNTYTFTKRLAEQVISDYSKDLPSIIFRPSIVISTIEDPICGWLDNFNGPVGMMVAGGKGILRVLRVQPNISNDFVPVDIAIKIMMIATWKRGLETITKDPSVHVYNGSSYQIYHISIKKLIMLGLQQNEEFPLEGIVWYPQVILTSNRTLHYVLTLFMHVLPALIIDEILKVIGRQQMLLKIQKIIYCSVTQLNHFLYNEWIIHNSNTLDVLTKQVPLAEREIFSYDYSNFNIQKYFM</sequence>
<dbReference type="Gene3D" id="3.40.50.720">
    <property type="entry name" value="NAD(P)-binding Rossmann-like Domain"/>
    <property type="match status" value="1"/>
</dbReference>
<evidence type="ECO:0000256" key="8">
    <source>
        <dbReference type="ARBA" id="ARBA00023136"/>
    </source>
</evidence>
<proteinExistence type="inferred from homology"/>
<evidence type="ECO:0000256" key="4">
    <source>
        <dbReference type="ARBA" id="ARBA00022692"/>
    </source>
</evidence>
<keyword evidence="7 10" id="KW-0443">Lipid metabolism</keyword>
<dbReference type="GO" id="GO:0016020">
    <property type="term" value="C:membrane"/>
    <property type="evidence" value="ECO:0007669"/>
    <property type="project" value="UniProtKB-SubCell"/>
</dbReference>
<evidence type="ECO:0000313" key="13">
    <source>
        <dbReference type="EMBL" id="KOX76200.1"/>
    </source>
</evidence>
<gene>
    <name evidence="13" type="ORF">WN51_11940</name>
</gene>
<dbReference type="FunFam" id="3.40.50.720:FF:000143">
    <property type="entry name" value="Fatty acyl-CoA reductase"/>
    <property type="match status" value="1"/>
</dbReference>